<organism evidence="6 7">
    <name type="scientific">Tepidicaulis marinus</name>
    <dbReference type="NCBI Taxonomy" id="1333998"/>
    <lineage>
        <taxon>Bacteria</taxon>
        <taxon>Pseudomonadati</taxon>
        <taxon>Pseudomonadota</taxon>
        <taxon>Alphaproteobacteria</taxon>
        <taxon>Hyphomicrobiales</taxon>
        <taxon>Parvibaculaceae</taxon>
        <taxon>Tepidicaulis</taxon>
    </lineage>
</organism>
<dbReference type="RefSeq" id="WP_244444413.1">
    <property type="nucleotide sequence ID" value="NZ_BBIO01000008.1"/>
</dbReference>
<dbReference type="GO" id="GO:0030288">
    <property type="term" value="C:outer membrane-bounded periplasmic space"/>
    <property type="evidence" value="ECO:0007669"/>
    <property type="project" value="TreeGrafter"/>
</dbReference>
<dbReference type="FunFam" id="3.10.105.10:FF:000005">
    <property type="entry name" value="ABC transporter substrate-binding protein"/>
    <property type="match status" value="1"/>
</dbReference>
<dbReference type="PIRSF" id="PIRSF002741">
    <property type="entry name" value="MppA"/>
    <property type="match status" value="1"/>
</dbReference>
<evidence type="ECO:0000256" key="4">
    <source>
        <dbReference type="SAM" id="SignalP"/>
    </source>
</evidence>
<evidence type="ECO:0000313" key="7">
    <source>
        <dbReference type="Proteomes" id="UP000028702"/>
    </source>
</evidence>
<dbReference type="Gene3D" id="3.40.190.10">
    <property type="entry name" value="Periplasmic binding protein-like II"/>
    <property type="match status" value="1"/>
</dbReference>
<proteinExistence type="inferred from homology"/>
<comment type="caution">
    <text evidence="6">The sequence shown here is derived from an EMBL/GenBank/DDBJ whole genome shotgun (WGS) entry which is preliminary data.</text>
</comment>
<dbReference type="Gene3D" id="3.10.105.10">
    <property type="entry name" value="Dipeptide-binding Protein, Domain 3"/>
    <property type="match status" value="1"/>
</dbReference>
<dbReference type="InterPro" id="IPR030678">
    <property type="entry name" value="Peptide/Ni-bd"/>
</dbReference>
<dbReference type="eggNOG" id="COG4166">
    <property type="taxonomic scope" value="Bacteria"/>
</dbReference>
<dbReference type="GO" id="GO:0042884">
    <property type="term" value="P:microcin transport"/>
    <property type="evidence" value="ECO:0007669"/>
    <property type="project" value="TreeGrafter"/>
</dbReference>
<keyword evidence="7" id="KW-1185">Reference proteome</keyword>
<dbReference type="EMBL" id="BBIO01000008">
    <property type="protein sequence ID" value="GAK45319.1"/>
    <property type="molecule type" value="Genomic_DNA"/>
</dbReference>
<dbReference type="SUPFAM" id="SSF53850">
    <property type="entry name" value="Periplasmic binding protein-like II"/>
    <property type="match status" value="1"/>
</dbReference>
<dbReference type="GO" id="GO:1904680">
    <property type="term" value="F:peptide transmembrane transporter activity"/>
    <property type="evidence" value="ECO:0007669"/>
    <property type="project" value="TreeGrafter"/>
</dbReference>
<feature type="domain" description="Solute-binding protein family 5" evidence="5">
    <location>
        <begin position="114"/>
        <end position="514"/>
    </location>
</feature>
<dbReference type="PANTHER" id="PTHR30290:SF64">
    <property type="entry name" value="ABC TRANSPORTER PERIPLASMIC BINDING PROTEIN"/>
    <property type="match status" value="1"/>
</dbReference>
<gene>
    <name evidence="6" type="ORF">M2A_1818</name>
</gene>
<comment type="subcellular location">
    <subcellularLocation>
        <location evidence="1">Periplasm</location>
    </subcellularLocation>
</comment>
<dbReference type="InterPro" id="IPR039424">
    <property type="entry name" value="SBP_5"/>
</dbReference>
<protein>
    <submittedName>
        <fullName evidence="6">Extracellular solute-binding protein</fullName>
    </submittedName>
</protein>
<feature type="signal peptide" evidence="4">
    <location>
        <begin position="1"/>
        <end position="28"/>
    </location>
</feature>
<evidence type="ECO:0000256" key="1">
    <source>
        <dbReference type="ARBA" id="ARBA00004418"/>
    </source>
</evidence>
<dbReference type="Proteomes" id="UP000028702">
    <property type="component" value="Unassembled WGS sequence"/>
</dbReference>
<dbReference type="GO" id="GO:0015833">
    <property type="term" value="P:peptide transport"/>
    <property type="evidence" value="ECO:0007669"/>
    <property type="project" value="TreeGrafter"/>
</dbReference>
<dbReference type="PANTHER" id="PTHR30290">
    <property type="entry name" value="PERIPLASMIC BINDING COMPONENT OF ABC TRANSPORTER"/>
    <property type="match status" value="1"/>
</dbReference>
<evidence type="ECO:0000256" key="2">
    <source>
        <dbReference type="ARBA" id="ARBA00005695"/>
    </source>
</evidence>
<keyword evidence="3 4" id="KW-0732">Signal</keyword>
<evidence type="ECO:0000313" key="6">
    <source>
        <dbReference type="EMBL" id="GAK45319.1"/>
    </source>
</evidence>
<evidence type="ECO:0000259" key="5">
    <source>
        <dbReference type="Pfam" id="PF00496"/>
    </source>
</evidence>
<name>A0A081BBA1_9HYPH</name>
<dbReference type="AlphaFoldDB" id="A0A081BBA1"/>
<feature type="chain" id="PRO_5001754919" evidence="4">
    <location>
        <begin position="29"/>
        <end position="610"/>
    </location>
</feature>
<dbReference type="STRING" id="1333998.M2A_1818"/>
<dbReference type="Pfam" id="PF00496">
    <property type="entry name" value="SBP_bac_5"/>
    <property type="match status" value="1"/>
</dbReference>
<evidence type="ECO:0000256" key="3">
    <source>
        <dbReference type="ARBA" id="ARBA00022729"/>
    </source>
</evidence>
<dbReference type="InterPro" id="IPR000914">
    <property type="entry name" value="SBP_5_dom"/>
</dbReference>
<comment type="similarity">
    <text evidence="2">Belongs to the bacterial solute-binding protein 5 family.</text>
</comment>
<reference evidence="6 7" key="1">
    <citation type="submission" date="2014-07" db="EMBL/GenBank/DDBJ databases">
        <title>Tepidicaulis marinum gen. nov., sp. nov., a novel marine bacterium denitrifying nitrate to nitrous oxide strictly under microaerobic conditions.</title>
        <authorList>
            <person name="Takeuchi M."/>
            <person name="Yamagishi T."/>
            <person name="Kamagata Y."/>
            <person name="Oshima K."/>
            <person name="Hattori M."/>
            <person name="Katayama T."/>
            <person name="Hanada S."/>
            <person name="Tamaki H."/>
            <person name="Marumo K."/>
            <person name="Maeda H."/>
            <person name="Nedachi M."/>
            <person name="Iwasaki W."/>
            <person name="Suwa Y."/>
            <person name="Sakata S."/>
        </authorList>
    </citation>
    <scope>NUCLEOTIDE SEQUENCE [LARGE SCALE GENOMIC DNA]</scope>
    <source>
        <strain evidence="6 7">MA2</strain>
    </source>
</reference>
<dbReference type="CDD" id="cd08497">
    <property type="entry name" value="MbnE-like"/>
    <property type="match status" value="1"/>
</dbReference>
<accession>A0A081BBA1</accession>
<dbReference type="GO" id="GO:0043190">
    <property type="term" value="C:ATP-binding cassette (ABC) transporter complex"/>
    <property type="evidence" value="ECO:0007669"/>
    <property type="project" value="InterPro"/>
</dbReference>
<sequence length="610" mass="68660">MTVTRGPAKRRSGALFIQALLTGTLAFAAPAAAEPVTAHGLSLFGSVKYEKGFERFDYVNPEAPKGGKLRYGAIGSFDTLNPYIVKGRPAAGIQLIYDTLMTLSLDEPSSEYGLIAESVTYPEDFSSVTFTLNARATFQDGTRIKPEDVVWTFETLKANHPFYNAYYADVVKAEKLSPLEVKFTFAVSGNRELPQIVSQLPVLPKHYWAEREFNATTLEPPLGSGPYRVKEVKAGQSITYERVEDYWAQDLNVNIGAHNFGEMEFIYFGDPTIALEAFKAGNVDVRLENSAKNWATGYDVPAVKDGRIVRDELETGQGEGMQAFVFNLRREKFQDPRVRKALNYAFDFEWMNKNIFYGQYTRTDSYFENSELAATGLPEGREKELLEEHRENLPEALFTQPYENPATDGSGNNRDNLRKAVMLLQEAGWNVKDNKLVNEETGKPLEIEFLLVSPTFERVVQPFARSLERLGIESSIRLVDTAQYQNRTDNYNFDVVVGSFPQSLSPGNEQRDFWGCEAGKAPGGRNLMGICNPVVEALIDKVIFAKDRAELVAATKALDRVLLWNHYVIPQWHSPVTRVARWAYIKHPDPTPEYAIGFPNIWWDARAASE</sequence>